<dbReference type="Pfam" id="PF13116">
    <property type="entry name" value="YhdP"/>
    <property type="match status" value="1"/>
</dbReference>
<name>A0A0W0W0U3_9GAMM</name>
<sequence length="1296" mass="144887">MSMRKSSGIVKTLLPIRRSTVSKLLKRCWMSLAFLIITAAVISSLFRALTPWAKQYKAEVEHHLSLMLGETVTISTMETGWYWFEPVIKLNKVIISDGKQEVLKLHRLLVGINLLSSLWHWQIQPGVLFIDDLHLSLRQTNKGWDVEGIDGYEEPKMSWESAKPILAWVLAQQKIIIKNLSAQLYMQDGTVIPLSELNLNVANHSGHYRIRGRGSLAQTAATNFQLLADLSLDPYALDKTDGHVFFSIQHLLPAQWQGFVNPSRFQLLGGKGDVQLWVDLAQGQLQNIQSRFRIRNLAWVDKVTQKNQLIPVLKANLAWKPIQKGWELTGNKIHLRLGDTPWPENKLLLRYENKQDTYFVYVQNILLESLLSSSLPWPQSLMPLVAMKPHGELQDTQIQINQGKLSSVLTYFSGLGWRAKATSPGVDNLSGTVHWQPNEGNLELVGANVVLAQKNQPAMTFSALNASFNWQTLREGLRVSMDHLVLNHSNLLLSLKGVLDKVNANSSGLLNLTGEFSATDAQHLLPYLPSKHLKAKLDAWLKHDIKRISKAQGKISVNGPLADFPFDKQPGEFSIKSHLTGVDLVFAPKWPVTKNIEAYLQVDKRLLDADIINADLKNIKIKQGNVRVTDLGLDKELLLIHSKLRTSGEKALTYVMNSPLRQKLSALNMLKIQGLLDLDFRLEAPLYPENDTILVLGDIDFKNNTVHVHHSMDDVELNHLTGNLQFNQEGVLGSGLRALILNNPTNLMIQSVHKPVPYTQVNISGEATIDVLNKKFNLPILSLMRGAVQMDGVLKLTDDPNDLDHLQVKTSLVGLSIDLPPPFGKAVETKMPLTVNIDFNPKKAVRLRFNYDNQLSSDLWFSRPSDVFKLQKGEIRIGSGEAKEKKQEGLQLVGVLPYFELDQWIKTKAKLPELTGNSTLIDSLNLIDIKLHKTKIWKEKYDELAFKAAKLNGGDWVIHLDQAALAAHLRYKPSSNTLTGQFDKLKLESKPAESQPVATGVKSTLKPTDLPNLNLHIASFQLGALDLGDVSLKARSKPNRWQLDYCEIKSPSYWLTAKGEWKQEGKANTTHLQADLHINDLASSLQRWKMSPAVEAQKGELRFQGGWPGALSEFSLAKINGELAINFKDGRITNLSHETEEKLGLGKLLSILSLQTIPRRLKLDFSDLAKGGYSFDQFQGSFNITNGVMTTQDSFIDGPVAHASMKGNLDIANQRYNVDLKISPHITASLPVVATIAGGPVAGFATWVASKIINQGMQKISGYSYKVSGPWKQPTVEEVSIIKKRLAAYRDRYRTV</sequence>
<dbReference type="PANTHER" id="PTHR38690:SF1">
    <property type="entry name" value="PROTEASE"/>
    <property type="match status" value="1"/>
</dbReference>
<feature type="domain" description="YhdP central" evidence="1">
    <location>
        <begin position="20"/>
        <end position="1276"/>
    </location>
</feature>
<keyword evidence="2" id="KW-0812">Transmembrane</keyword>
<protein>
    <submittedName>
        <fullName evidence="2">Transmembrane protein</fullName>
    </submittedName>
</protein>
<gene>
    <name evidence="2" type="ORF">Lmac_1731</name>
</gene>
<organism evidence="2 3">
    <name type="scientific">Legionella maceachernii</name>
    <dbReference type="NCBI Taxonomy" id="466"/>
    <lineage>
        <taxon>Bacteria</taxon>
        <taxon>Pseudomonadati</taxon>
        <taxon>Pseudomonadota</taxon>
        <taxon>Gammaproteobacteria</taxon>
        <taxon>Legionellales</taxon>
        <taxon>Legionellaceae</taxon>
        <taxon>Legionella</taxon>
    </lineage>
</organism>
<accession>A0A0W0W0U3</accession>
<dbReference type="InterPro" id="IPR025263">
    <property type="entry name" value="YhdP_central"/>
</dbReference>
<keyword evidence="3" id="KW-1185">Reference proteome</keyword>
<dbReference type="EMBL" id="LNYL01000042">
    <property type="protein sequence ID" value="KTD25960.1"/>
    <property type="molecule type" value="Genomic_DNA"/>
</dbReference>
<proteinExistence type="predicted"/>
<evidence type="ECO:0000259" key="1">
    <source>
        <dbReference type="Pfam" id="PF13116"/>
    </source>
</evidence>
<dbReference type="PANTHER" id="PTHR38690">
    <property type="entry name" value="PROTEASE-RELATED"/>
    <property type="match status" value="1"/>
</dbReference>
<dbReference type="PATRIC" id="fig|466.6.peg.1822"/>
<evidence type="ECO:0000313" key="2">
    <source>
        <dbReference type="EMBL" id="KTD25960.1"/>
    </source>
</evidence>
<dbReference type="Proteomes" id="UP000054908">
    <property type="component" value="Unassembled WGS sequence"/>
</dbReference>
<dbReference type="InterPro" id="IPR011836">
    <property type="entry name" value="YhdP"/>
</dbReference>
<keyword evidence="2" id="KW-0472">Membrane</keyword>
<dbReference type="STRING" id="466.Lmac_1731"/>
<dbReference type="NCBIfam" id="TIGR02099">
    <property type="entry name" value="YhdP family protein"/>
    <property type="match status" value="1"/>
</dbReference>
<comment type="caution">
    <text evidence="2">The sequence shown here is derived from an EMBL/GenBank/DDBJ whole genome shotgun (WGS) entry which is preliminary data.</text>
</comment>
<dbReference type="OrthoDB" id="9762238at2"/>
<dbReference type="RefSeq" id="WP_078767284.1">
    <property type="nucleotide sequence ID" value="NZ_CAAAIB010000004.1"/>
</dbReference>
<evidence type="ECO:0000313" key="3">
    <source>
        <dbReference type="Proteomes" id="UP000054908"/>
    </source>
</evidence>
<reference evidence="2 3" key="1">
    <citation type="submission" date="2015-11" db="EMBL/GenBank/DDBJ databases">
        <title>Genomic analysis of 38 Legionella species identifies large and diverse effector repertoires.</title>
        <authorList>
            <person name="Burstein D."/>
            <person name="Amaro F."/>
            <person name="Zusman T."/>
            <person name="Lifshitz Z."/>
            <person name="Cohen O."/>
            <person name="Gilbert J.A."/>
            <person name="Pupko T."/>
            <person name="Shuman H.A."/>
            <person name="Segal G."/>
        </authorList>
    </citation>
    <scope>NUCLEOTIDE SEQUENCE [LARGE SCALE GENOMIC DNA]</scope>
    <source>
        <strain evidence="2 3">PX-1-G2-E2</strain>
    </source>
</reference>